<feature type="transmembrane region" description="Helical" evidence="10">
    <location>
        <begin position="195"/>
        <end position="215"/>
    </location>
</feature>
<feature type="transmembrane region" description="Helical" evidence="10">
    <location>
        <begin position="235"/>
        <end position="252"/>
    </location>
</feature>
<evidence type="ECO:0000313" key="12">
    <source>
        <dbReference type="Proteomes" id="UP000798488"/>
    </source>
</evidence>
<evidence type="ECO:0000256" key="1">
    <source>
        <dbReference type="ARBA" id="ARBA00004651"/>
    </source>
</evidence>
<gene>
    <name evidence="11" type="primary">mepA</name>
    <name evidence="11" type="ORF">SPSYN_02613</name>
</gene>
<comment type="subcellular location">
    <subcellularLocation>
        <location evidence="1">Cell membrane</location>
        <topology evidence="1">Multi-pass membrane protein</topology>
    </subcellularLocation>
</comment>
<sequence length="452" mass="48725">MNKKIDLGNGNINRLLWEFSLPAIIGMSVNALYNLISRIFVGQGVNSLAIAAVTVALPIMTITFAVCMLIGIGGMAMISIRLGEQKKEEANKIAGNAALLLIVLPFLLTCIYFLYSDPLLRLFGATSPEVLLYSRDYIHIIMLGSVPAALGYGLNNFIRAEGNPRFAMFSQIIGAVSSVILNYVFIFTLDMGIKGSALGTVLGQLISTIWVISYFLRGTSQIKITINSMKPQVRIALKIMAIGFAPFAMQIASSVQQTILNQIVLAYGGDLALSAVGIIMSVGMILIMPIVGISQGAQPIIGYNFGAKQYERVKETLKKAIMAGTALAITSYLVIIIFAAPISALFSKGDTALTQLTAHALSIFFAFLPIVGFHIIGANYFQAVGKPVQSTILSSARQVLIFIPALLILPNFWGIEGAWWSSPISDALSVLLTATLLFFEMRNLPQKSNLAS</sequence>
<dbReference type="InterPro" id="IPR051327">
    <property type="entry name" value="MATE_MepA_subfamily"/>
</dbReference>
<keyword evidence="4" id="KW-0813">Transport</keyword>
<reference evidence="11" key="1">
    <citation type="submission" date="2016-02" db="EMBL/GenBank/DDBJ databases">
        <title>Draft Genome Sequence of Sporotomaculum syntrophicum Strain FB, a Syntrophic Benzoate Degrader.</title>
        <authorList>
            <person name="Nobu M.K."/>
            <person name="Narihiro T."/>
            <person name="Qiu Y.-L."/>
            <person name="Ohashi A."/>
            <person name="Liu W.-T."/>
            <person name="Yuji S."/>
        </authorList>
    </citation>
    <scope>NUCLEOTIDE SEQUENCE</scope>
    <source>
        <strain evidence="11">FB</strain>
    </source>
</reference>
<keyword evidence="8 10" id="KW-0472">Membrane</keyword>
<evidence type="ECO:0000256" key="4">
    <source>
        <dbReference type="ARBA" id="ARBA00022448"/>
    </source>
</evidence>
<accession>A0A9D3AXY2</accession>
<feature type="transmembrane region" description="Helical" evidence="10">
    <location>
        <begin position="137"/>
        <end position="154"/>
    </location>
</feature>
<dbReference type="GO" id="GO:0042910">
    <property type="term" value="F:xenobiotic transmembrane transporter activity"/>
    <property type="evidence" value="ECO:0007669"/>
    <property type="project" value="InterPro"/>
</dbReference>
<protein>
    <recommendedName>
        <fullName evidence="3">Multidrug export protein MepA</fullName>
    </recommendedName>
</protein>
<comment type="caution">
    <text evidence="11">The sequence shown here is derived from an EMBL/GenBank/DDBJ whole genome shotgun (WGS) entry which is preliminary data.</text>
</comment>
<keyword evidence="5" id="KW-1003">Cell membrane</keyword>
<dbReference type="Pfam" id="PF01554">
    <property type="entry name" value="MatE"/>
    <property type="match status" value="2"/>
</dbReference>
<keyword evidence="9" id="KW-0046">Antibiotic resistance</keyword>
<dbReference type="Proteomes" id="UP000798488">
    <property type="component" value="Unassembled WGS sequence"/>
</dbReference>
<dbReference type="PANTHER" id="PTHR43823:SF3">
    <property type="entry name" value="MULTIDRUG EXPORT PROTEIN MEPA"/>
    <property type="match status" value="1"/>
</dbReference>
<dbReference type="GO" id="GO:0046677">
    <property type="term" value="P:response to antibiotic"/>
    <property type="evidence" value="ECO:0007669"/>
    <property type="project" value="UniProtKB-KW"/>
</dbReference>
<keyword evidence="7 10" id="KW-1133">Transmembrane helix</keyword>
<proteinExistence type="inferred from homology"/>
<evidence type="ECO:0000256" key="3">
    <source>
        <dbReference type="ARBA" id="ARBA00022106"/>
    </source>
</evidence>
<dbReference type="GO" id="GO:0015297">
    <property type="term" value="F:antiporter activity"/>
    <property type="evidence" value="ECO:0007669"/>
    <property type="project" value="InterPro"/>
</dbReference>
<organism evidence="11 12">
    <name type="scientific">Sporotomaculum syntrophicum</name>
    <dbReference type="NCBI Taxonomy" id="182264"/>
    <lineage>
        <taxon>Bacteria</taxon>
        <taxon>Bacillati</taxon>
        <taxon>Bacillota</taxon>
        <taxon>Clostridia</taxon>
        <taxon>Eubacteriales</taxon>
        <taxon>Desulfallaceae</taxon>
        <taxon>Sporotomaculum</taxon>
    </lineage>
</organism>
<dbReference type="GO" id="GO:0005886">
    <property type="term" value="C:plasma membrane"/>
    <property type="evidence" value="ECO:0007669"/>
    <property type="project" value="UniProtKB-SubCell"/>
</dbReference>
<evidence type="ECO:0000256" key="7">
    <source>
        <dbReference type="ARBA" id="ARBA00022989"/>
    </source>
</evidence>
<dbReference type="AlphaFoldDB" id="A0A9D3AXY2"/>
<dbReference type="EMBL" id="LSRS01000006">
    <property type="protein sequence ID" value="KAF1084209.1"/>
    <property type="molecule type" value="Genomic_DNA"/>
</dbReference>
<comment type="similarity">
    <text evidence="2">Belongs to the multi antimicrobial extrusion (MATE) (TC 2.A.66.1) family. MepA subfamily.</text>
</comment>
<feature type="transmembrane region" description="Helical" evidence="10">
    <location>
        <begin position="48"/>
        <end position="72"/>
    </location>
</feature>
<evidence type="ECO:0000256" key="2">
    <source>
        <dbReference type="ARBA" id="ARBA00008417"/>
    </source>
</evidence>
<feature type="transmembrane region" description="Helical" evidence="10">
    <location>
        <begin position="320"/>
        <end position="346"/>
    </location>
</feature>
<feature type="transmembrane region" description="Helical" evidence="10">
    <location>
        <begin position="15"/>
        <end position="36"/>
    </location>
</feature>
<evidence type="ECO:0000256" key="8">
    <source>
        <dbReference type="ARBA" id="ARBA00023136"/>
    </source>
</evidence>
<dbReference type="NCBIfam" id="TIGR00797">
    <property type="entry name" value="matE"/>
    <property type="match status" value="1"/>
</dbReference>
<evidence type="ECO:0000313" key="11">
    <source>
        <dbReference type="EMBL" id="KAF1084209.1"/>
    </source>
</evidence>
<dbReference type="InterPro" id="IPR002528">
    <property type="entry name" value="MATE_fam"/>
</dbReference>
<dbReference type="RefSeq" id="WP_161822899.1">
    <property type="nucleotide sequence ID" value="NZ_LSRS01000006.1"/>
</dbReference>
<evidence type="ECO:0000256" key="6">
    <source>
        <dbReference type="ARBA" id="ARBA00022692"/>
    </source>
</evidence>
<feature type="transmembrane region" description="Helical" evidence="10">
    <location>
        <begin position="358"/>
        <end position="381"/>
    </location>
</feature>
<evidence type="ECO:0000256" key="10">
    <source>
        <dbReference type="SAM" id="Phobius"/>
    </source>
</evidence>
<evidence type="ECO:0000256" key="5">
    <source>
        <dbReference type="ARBA" id="ARBA00022475"/>
    </source>
</evidence>
<feature type="transmembrane region" description="Helical" evidence="10">
    <location>
        <begin position="393"/>
        <end position="413"/>
    </location>
</feature>
<feature type="transmembrane region" description="Helical" evidence="10">
    <location>
        <begin position="272"/>
        <end position="293"/>
    </location>
</feature>
<dbReference type="InterPro" id="IPR045070">
    <property type="entry name" value="MATE_MepA-like"/>
</dbReference>
<feature type="transmembrane region" description="Helical" evidence="10">
    <location>
        <begin position="166"/>
        <end position="189"/>
    </location>
</feature>
<feature type="transmembrane region" description="Helical" evidence="10">
    <location>
        <begin position="93"/>
        <end position="115"/>
    </location>
</feature>
<keyword evidence="6 10" id="KW-0812">Transmembrane</keyword>
<dbReference type="OrthoDB" id="9811110at2"/>
<evidence type="ECO:0000256" key="9">
    <source>
        <dbReference type="ARBA" id="ARBA00023251"/>
    </source>
</evidence>
<name>A0A9D3AXY2_9FIRM</name>
<dbReference type="InterPro" id="IPR048279">
    <property type="entry name" value="MdtK-like"/>
</dbReference>
<dbReference type="PANTHER" id="PTHR43823">
    <property type="entry name" value="SPORULATION PROTEIN YKVU"/>
    <property type="match status" value="1"/>
</dbReference>
<dbReference type="CDD" id="cd13143">
    <property type="entry name" value="MATE_MepA_like"/>
    <property type="match status" value="1"/>
</dbReference>
<keyword evidence="12" id="KW-1185">Reference proteome</keyword>
<dbReference type="PIRSF" id="PIRSF006603">
    <property type="entry name" value="DinF"/>
    <property type="match status" value="1"/>
</dbReference>